<evidence type="ECO:0000313" key="2">
    <source>
        <dbReference type="EMBL" id="SDE02943.1"/>
    </source>
</evidence>
<dbReference type="EMBL" id="FOIC01000083">
    <property type="protein sequence ID" value="SEU15577.1"/>
    <property type="molecule type" value="Genomic_DNA"/>
</dbReference>
<feature type="transmembrane region" description="Helical" evidence="1">
    <location>
        <begin position="70"/>
        <end position="87"/>
    </location>
</feature>
<dbReference type="OrthoDB" id="65798at2157"/>
<protein>
    <submittedName>
        <fullName evidence="3">Uncharacterized membrane protein</fullName>
    </submittedName>
</protein>
<proteinExistence type="predicted"/>
<reference evidence="4 5" key="1">
    <citation type="submission" date="2016-10" db="EMBL/GenBank/DDBJ databases">
        <authorList>
            <person name="Varghese N."/>
            <person name="Submissions S."/>
        </authorList>
    </citation>
    <scope>NUCLEOTIDE SEQUENCE [LARGE SCALE GENOMIC DNA]</scope>
    <source>
        <strain evidence="2 5">CDM_1</strain>
        <strain evidence="4">CDM_6</strain>
    </source>
</reference>
<evidence type="ECO:0000313" key="5">
    <source>
        <dbReference type="Proteomes" id="UP000324021"/>
    </source>
</evidence>
<gene>
    <name evidence="3" type="ORF">SAMN04488694_1832</name>
    <name evidence="2" type="ORF">SAMN05192552_11071</name>
</gene>
<evidence type="ECO:0000256" key="1">
    <source>
        <dbReference type="SAM" id="Phobius"/>
    </source>
</evidence>
<feature type="transmembrane region" description="Helical" evidence="1">
    <location>
        <begin position="124"/>
        <end position="143"/>
    </location>
</feature>
<feature type="transmembrane region" description="Helical" evidence="1">
    <location>
        <begin position="99"/>
        <end position="118"/>
    </location>
</feature>
<keyword evidence="1" id="KW-0812">Transmembrane</keyword>
<name>A0A1I0JXM1_9EURY</name>
<dbReference type="Proteomes" id="UP000324021">
    <property type="component" value="Unassembled WGS sequence"/>
</dbReference>
<keyword evidence="1" id="KW-0472">Membrane</keyword>
<dbReference type="EMBL" id="FMZP01000107">
    <property type="protein sequence ID" value="SDE02943.1"/>
    <property type="molecule type" value="Genomic_DNA"/>
</dbReference>
<evidence type="ECO:0000313" key="3">
    <source>
        <dbReference type="EMBL" id="SEU15577.1"/>
    </source>
</evidence>
<evidence type="ECO:0000313" key="4">
    <source>
        <dbReference type="Proteomes" id="UP000199320"/>
    </source>
</evidence>
<reference evidence="3" key="2">
    <citation type="submission" date="2016-10" db="EMBL/GenBank/DDBJ databases">
        <authorList>
            <person name="de Groot N.N."/>
        </authorList>
    </citation>
    <scope>NUCLEOTIDE SEQUENCE [LARGE SCALE GENOMIC DNA]</scope>
    <source>
        <strain evidence="3">CDM_6</strain>
    </source>
</reference>
<sequence length="145" mass="15943">MRIDTAELRKGLSKTRRFVLAHHLPSEFYRCYSPSMFSHRVHICARCLGIYPGIAMGFLSHGIMFRGTDALLAVALLPVPSFVDWAVTTFRDRRGYNIVRTVTGALLGSGYGLGLALLLFESSLAVLGIGLVYGIIAFSSILCSW</sequence>
<dbReference type="Pfam" id="PF09858">
    <property type="entry name" value="DUF2085"/>
    <property type="match status" value="1"/>
</dbReference>
<dbReference type="Proteomes" id="UP000199320">
    <property type="component" value="Unassembled WGS sequence"/>
</dbReference>
<keyword evidence="4" id="KW-1185">Reference proteome</keyword>
<keyword evidence="1" id="KW-1133">Transmembrane helix</keyword>
<dbReference type="AlphaFoldDB" id="A0A1I0JXM1"/>
<feature type="transmembrane region" description="Helical" evidence="1">
    <location>
        <begin position="43"/>
        <end position="64"/>
    </location>
</feature>
<organism evidence="3 4">
    <name type="scientific">Natrinema hispanicum</name>
    <dbReference type="NCBI Taxonomy" id="392421"/>
    <lineage>
        <taxon>Archaea</taxon>
        <taxon>Methanobacteriati</taxon>
        <taxon>Methanobacteriota</taxon>
        <taxon>Stenosarchaea group</taxon>
        <taxon>Halobacteria</taxon>
        <taxon>Halobacteriales</taxon>
        <taxon>Natrialbaceae</taxon>
        <taxon>Natrinema</taxon>
    </lineage>
</organism>
<accession>A0A1I0JXM1</accession>
<dbReference type="InterPro" id="IPR019206">
    <property type="entry name" value="DUF2085_TM"/>
</dbReference>